<name>A0A9X1Y9V4_9PROT</name>
<reference evidence="8" key="1">
    <citation type="submission" date="2022-04" db="EMBL/GenBank/DDBJ databases">
        <title>Roseomonas acroporae sp. nov., isolated from coral Acropora digitifera.</title>
        <authorList>
            <person name="Sun H."/>
        </authorList>
    </citation>
    <scope>NUCLEOTIDE SEQUENCE</scope>
    <source>
        <strain evidence="8">NAR14</strain>
    </source>
</reference>
<dbReference type="PANTHER" id="PTHR21047">
    <property type="entry name" value="DTDP-6-DEOXY-D-GLUCOSE-3,5 EPIMERASE"/>
    <property type="match status" value="1"/>
</dbReference>
<gene>
    <name evidence="8" type="primary">rfbC</name>
    <name evidence="8" type="ORF">M0638_17635</name>
</gene>
<evidence type="ECO:0000256" key="7">
    <source>
        <dbReference type="RuleBase" id="RU364069"/>
    </source>
</evidence>
<dbReference type="AlphaFoldDB" id="A0A9X1Y9V4"/>
<dbReference type="CDD" id="cd00438">
    <property type="entry name" value="cupin_RmlC"/>
    <property type="match status" value="1"/>
</dbReference>
<dbReference type="InterPro" id="IPR011051">
    <property type="entry name" value="RmlC_Cupin_sf"/>
</dbReference>
<dbReference type="RefSeq" id="WP_248668316.1">
    <property type="nucleotide sequence ID" value="NZ_JALPRX010000076.1"/>
</dbReference>
<evidence type="ECO:0000256" key="2">
    <source>
        <dbReference type="ARBA" id="ARBA00001997"/>
    </source>
</evidence>
<dbReference type="SUPFAM" id="SSF51182">
    <property type="entry name" value="RmlC-like cupins"/>
    <property type="match status" value="1"/>
</dbReference>
<feature type="active site" description="Proton acceptor" evidence="5">
    <location>
        <position position="62"/>
    </location>
</feature>
<comment type="catalytic activity">
    <reaction evidence="1 7">
        <text>dTDP-4-dehydro-6-deoxy-alpha-D-glucose = dTDP-4-dehydro-beta-L-rhamnose</text>
        <dbReference type="Rhea" id="RHEA:16969"/>
        <dbReference type="ChEBI" id="CHEBI:57649"/>
        <dbReference type="ChEBI" id="CHEBI:62830"/>
        <dbReference type="EC" id="5.1.3.13"/>
    </reaction>
</comment>
<feature type="site" description="Participates in a stacking interaction with the thymidine ring of dTDP-4-oxo-6-deoxyglucose" evidence="6">
    <location>
        <position position="138"/>
    </location>
</feature>
<comment type="function">
    <text evidence="2 7">Catalyzes the epimerization of the C3' and C5'positions of dTDP-6-deoxy-D-xylo-4-hexulose, forming dTDP-6-deoxy-L-lyxo-4-hexulose.</text>
</comment>
<keyword evidence="7 8" id="KW-0413">Isomerase</keyword>
<evidence type="ECO:0000256" key="1">
    <source>
        <dbReference type="ARBA" id="ARBA00001298"/>
    </source>
</evidence>
<dbReference type="GO" id="GO:0000271">
    <property type="term" value="P:polysaccharide biosynthetic process"/>
    <property type="evidence" value="ECO:0007669"/>
    <property type="project" value="TreeGrafter"/>
</dbReference>
<organism evidence="8 9">
    <name type="scientific">Roseomonas acroporae</name>
    <dbReference type="NCBI Taxonomy" id="2937791"/>
    <lineage>
        <taxon>Bacteria</taxon>
        <taxon>Pseudomonadati</taxon>
        <taxon>Pseudomonadota</taxon>
        <taxon>Alphaproteobacteria</taxon>
        <taxon>Acetobacterales</taxon>
        <taxon>Roseomonadaceae</taxon>
        <taxon>Roseomonas</taxon>
    </lineage>
</organism>
<comment type="similarity">
    <text evidence="7">Belongs to the dTDP-4-dehydrorhamnose 3,5-epimerase family.</text>
</comment>
<dbReference type="PANTHER" id="PTHR21047:SF2">
    <property type="entry name" value="THYMIDINE DIPHOSPHO-4-KETO-RHAMNOSE 3,5-EPIMERASE"/>
    <property type="match status" value="1"/>
</dbReference>
<dbReference type="GO" id="GO:0005829">
    <property type="term" value="C:cytosol"/>
    <property type="evidence" value="ECO:0007669"/>
    <property type="project" value="TreeGrafter"/>
</dbReference>
<evidence type="ECO:0000256" key="3">
    <source>
        <dbReference type="ARBA" id="ARBA00012098"/>
    </source>
</evidence>
<keyword evidence="9" id="KW-1185">Reference proteome</keyword>
<proteinExistence type="inferred from homology"/>
<accession>A0A9X1Y9V4</accession>
<evidence type="ECO:0000313" key="8">
    <source>
        <dbReference type="EMBL" id="MCK8786201.1"/>
    </source>
</evidence>
<comment type="subunit">
    <text evidence="7">Homodimer.</text>
</comment>
<dbReference type="GO" id="GO:0019305">
    <property type="term" value="P:dTDP-rhamnose biosynthetic process"/>
    <property type="evidence" value="ECO:0007669"/>
    <property type="project" value="UniProtKB-UniRule"/>
</dbReference>
<evidence type="ECO:0000313" key="9">
    <source>
        <dbReference type="Proteomes" id="UP001139516"/>
    </source>
</evidence>
<dbReference type="EC" id="5.1.3.13" evidence="3 7"/>
<dbReference type="NCBIfam" id="TIGR01221">
    <property type="entry name" value="rmlC"/>
    <property type="match status" value="1"/>
</dbReference>
<evidence type="ECO:0000256" key="5">
    <source>
        <dbReference type="PIRSR" id="PIRSR600888-1"/>
    </source>
</evidence>
<dbReference type="InterPro" id="IPR014710">
    <property type="entry name" value="RmlC-like_jellyroll"/>
</dbReference>
<feature type="active site" description="Proton donor" evidence="5">
    <location>
        <position position="132"/>
    </location>
</feature>
<dbReference type="EMBL" id="JALPRX010000076">
    <property type="protein sequence ID" value="MCK8786201.1"/>
    <property type="molecule type" value="Genomic_DNA"/>
</dbReference>
<dbReference type="GO" id="GO:0008830">
    <property type="term" value="F:dTDP-4-dehydrorhamnose 3,5-epimerase activity"/>
    <property type="evidence" value="ECO:0007669"/>
    <property type="project" value="UniProtKB-UniRule"/>
</dbReference>
<comment type="pathway">
    <text evidence="7">Carbohydrate biosynthesis; dTDP-L-rhamnose biosynthesis.</text>
</comment>
<evidence type="ECO:0000256" key="6">
    <source>
        <dbReference type="PIRSR" id="PIRSR600888-3"/>
    </source>
</evidence>
<sequence>MKFHPTPLVGACLVELEKRGDERGFFARYFCEDEFRAAGLETRFPQINNSLSAKRGTLRGMHYQLPPAAEVKVVRCVRGALWDVIADLRPDSPSYGKWFGAELSADNRTMMYVPRGCAHGFVTLTDDAEALYLSGAPYAPEQERGVRFDDPWLGIEWPAEPREISAKDASWRDFDPEWHGVERMRGLLAPLRAGARTGASA</sequence>
<dbReference type="Pfam" id="PF00908">
    <property type="entry name" value="dTDP_sugar_isom"/>
    <property type="match status" value="1"/>
</dbReference>
<dbReference type="Proteomes" id="UP001139516">
    <property type="component" value="Unassembled WGS sequence"/>
</dbReference>
<evidence type="ECO:0000256" key="4">
    <source>
        <dbReference type="ARBA" id="ARBA00019595"/>
    </source>
</evidence>
<protein>
    <recommendedName>
        <fullName evidence="4 7">dTDP-4-dehydrorhamnose 3,5-epimerase</fullName>
        <ecNumber evidence="3 7">5.1.3.13</ecNumber>
    </recommendedName>
    <alternativeName>
        <fullName evidence="7">Thymidine diphospho-4-keto-rhamnose 3,5-epimerase</fullName>
    </alternativeName>
</protein>
<dbReference type="Gene3D" id="2.60.120.10">
    <property type="entry name" value="Jelly Rolls"/>
    <property type="match status" value="1"/>
</dbReference>
<comment type="caution">
    <text evidence="8">The sequence shown here is derived from an EMBL/GenBank/DDBJ whole genome shotgun (WGS) entry which is preliminary data.</text>
</comment>
<dbReference type="InterPro" id="IPR000888">
    <property type="entry name" value="RmlC-like"/>
</dbReference>